<dbReference type="PRINTS" id="PR00837">
    <property type="entry name" value="V5TPXLIKE"/>
</dbReference>
<dbReference type="EMBL" id="JAGGNH010000002">
    <property type="protein sequence ID" value="KAJ0981783.1"/>
    <property type="molecule type" value="Genomic_DNA"/>
</dbReference>
<comment type="caution">
    <text evidence="2">The sequence shown here is derived from an EMBL/GenBank/DDBJ whole genome shotgun (WGS) entry which is preliminary data.</text>
</comment>
<dbReference type="InterPro" id="IPR035940">
    <property type="entry name" value="CAP_sf"/>
</dbReference>
<keyword evidence="4" id="KW-1185">Reference proteome</keyword>
<dbReference type="InterPro" id="IPR014044">
    <property type="entry name" value="CAP_dom"/>
</dbReference>
<dbReference type="FunFam" id="3.40.33.10:FF:000004">
    <property type="entry name" value="CAP, cysteine-rich secretory protein, antigen 5"/>
    <property type="match status" value="1"/>
</dbReference>
<sequence length="189" mass="20533">MASRVKQLLFLVWILVPALFSATTTLAARLVLHSSASAPAAQPSPKTPPNATEQFLTAHNNARAAVNVAPLSWSRNLYSDASRFVRYQRNEKGCEFADLASSPYGANQAWASYPAGPLEVVGSWVEGKQYYDHAKNTCEAGKECGTYTQVVWRKTTQVGCAQVTCAKEGATLTICLYFPHGNVQGQSPY</sequence>
<reference evidence="2" key="1">
    <citation type="submission" date="2021-03" db="EMBL/GenBank/DDBJ databases">
        <authorList>
            <person name="Li Z."/>
            <person name="Yang C."/>
        </authorList>
    </citation>
    <scope>NUCLEOTIDE SEQUENCE</scope>
    <source>
        <strain evidence="2">Dzin_1.0</strain>
        <tissue evidence="2">Leaf</tissue>
    </source>
</reference>
<dbReference type="EMBL" id="JAGGNH010000002">
    <property type="protein sequence ID" value="KAJ0981794.1"/>
    <property type="molecule type" value="Genomic_DNA"/>
</dbReference>
<dbReference type="PANTHER" id="PTHR10334">
    <property type="entry name" value="CYSTEINE-RICH SECRETORY PROTEIN-RELATED"/>
    <property type="match status" value="1"/>
</dbReference>
<proteinExistence type="predicted"/>
<dbReference type="Pfam" id="PF00188">
    <property type="entry name" value="CAP"/>
    <property type="match status" value="1"/>
</dbReference>
<dbReference type="SUPFAM" id="SSF55797">
    <property type="entry name" value="PR-1-like"/>
    <property type="match status" value="1"/>
</dbReference>
<feature type="domain" description="SCP" evidence="1">
    <location>
        <begin position="50"/>
        <end position="185"/>
    </location>
</feature>
<dbReference type="OrthoDB" id="745551at2759"/>
<dbReference type="Proteomes" id="UP001085076">
    <property type="component" value="Miscellaneous, Linkage group lg02"/>
</dbReference>
<organism evidence="2 4">
    <name type="scientific">Dioscorea zingiberensis</name>
    <dbReference type="NCBI Taxonomy" id="325984"/>
    <lineage>
        <taxon>Eukaryota</taxon>
        <taxon>Viridiplantae</taxon>
        <taxon>Streptophyta</taxon>
        <taxon>Embryophyta</taxon>
        <taxon>Tracheophyta</taxon>
        <taxon>Spermatophyta</taxon>
        <taxon>Magnoliopsida</taxon>
        <taxon>Liliopsida</taxon>
        <taxon>Dioscoreales</taxon>
        <taxon>Dioscoreaceae</taxon>
        <taxon>Dioscorea</taxon>
    </lineage>
</organism>
<evidence type="ECO:0000313" key="4">
    <source>
        <dbReference type="Proteomes" id="UP001085076"/>
    </source>
</evidence>
<dbReference type="SMART" id="SM00198">
    <property type="entry name" value="SCP"/>
    <property type="match status" value="1"/>
</dbReference>
<accession>A0A9D5HMD3</accession>
<dbReference type="InterPro" id="IPR001283">
    <property type="entry name" value="CRISP-related"/>
</dbReference>
<dbReference type="Gene3D" id="3.40.33.10">
    <property type="entry name" value="CAP"/>
    <property type="match status" value="1"/>
</dbReference>
<reference evidence="2" key="2">
    <citation type="journal article" date="2022" name="Hortic Res">
        <title>The genome of Dioscorea zingiberensis sheds light on the biosynthesis, origin and evolution of the medicinally important diosgenin saponins.</title>
        <authorList>
            <person name="Li Y."/>
            <person name="Tan C."/>
            <person name="Li Z."/>
            <person name="Guo J."/>
            <person name="Li S."/>
            <person name="Chen X."/>
            <person name="Wang C."/>
            <person name="Dai X."/>
            <person name="Yang H."/>
            <person name="Song W."/>
            <person name="Hou L."/>
            <person name="Xu J."/>
            <person name="Tong Z."/>
            <person name="Xu A."/>
            <person name="Yuan X."/>
            <person name="Wang W."/>
            <person name="Yang Q."/>
            <person name="Chen L."/>
            <person name="Sun Z."/>
            <person name="Wang K."/>
            <person name="Pan B."/>
            <person name="Chen J."/>
            <person name="Bao Y."/>
            <person name="Liu F."/>
            <person name="Qi X."/>
            <person name="Gang D.R."/>
            <person name="Wen J."/>
            <person name="Li J."/>
        </authorList>
    </citation>
    <scope>NUCLEOTIDE SEQUENCE</scope>
    <source>
        <strain evidence="2">Dzin_1.0</strain>
    </source>
</reference>
<protein>
    <recommendedName>
        <fullName evidence="1">SCP domain-containing protein</fullName>
    </recommendedName>
</protein>
<dbReference type="CDD" id="cd05381">
    <property type="entry name" value="CAP_PR-1"/>
    <property type="match status" value="1"/>
</dbReference>
<evidence type="ECO:0000313" key="2">
    <source>
        <dbReference type="EMBL" id="KAJ0981783.1"/>
    </source>
</evidence>
<evidence type="ECO:0000313" key="3">
    <source>
        <dbReference type="EMBL" id="KAJ0981794.1"/>
    </source>
</evidence>
<name>A0A9D5HMD3_9LILI</name>
<evidence type="ECO:0000259" key="1">
    <source>
        <dbReference type="SMART" id="SM00198"/>
    </source>
</evidence>
<gene>
    <name evidence="2" type="ORF">J5N97_010038</name>
    <name evidence="3" type="ORF">J5N97_010049</name>
</gene>
<dbReference type="AlphaFoldDB" id="A0A9D5HMD3"/>